<dbReference type="Gene3D" id="3.40.50.1000">
    <property type="entry name" value="HAD superfamily/HAD-like"/>
    <property type="match status" value="1"/>
</dbReference>
<dbReference type="SFLD" id="SFLDG01129">
    <property type="entry name" value="C1.5:_HAD__Beta-PGM__Phosphata"/>
    <property type="match status" value="1"/>
</dbReference>
<dbReference type="InterPro" id="IPR023214">
    <property type="entry name" value="HAD_sf"/>
</dbReference>
<reference evidence="7" key="1">
    <citation type="submission" date="2016-10" db="EMBL/GenBank/DDBJ databases">
        <authorList>
            <person name="Varghese N."/>
            <person name="Submissions S."/>
        </authorList>
    </citation>
    <scope>NUCLEOTIDE SEQUENCE [LARGE SCALE GENOMIC DNA]</scope>
    <source>
        <strain evidence="7">CGMCC 1.10119</strain>
    </source>
</reference>
<dbReference type="Pfam" id="PF00702">
    <property type="entry name" value="Hydrolase"/>
    <property type="match status" value="1"/>
</dbReference>
<name>A0A1G9TE93_9EURY</name>
<evidence type="ECO:0000256" key="1">
    <source>
        <dbReference type="ARBA" id="ARBA00001946"/>
    </source>
</evidence>
<dbReference type="PANTHER" id="PTHR46470">
    <property type="entry name" value="N-ACYLNEURAMINATE-9-PHOSPHATASE"/>
    <property type="match status" value="1"/>
</dbReference>
<sequence>MTVFDAVLFDLDGTLCQHEQDAETIYFGSFERAGIDPFGEPSDLWNALDGSPPADEERHAEHLAAGFTKVAAQYGRQRVDAAALADGFLSTVDFSRVGFRPGAADALERARDEGAVGLVTNGPEYRQSVKLEALGLADAFDTVVFAGDMARRKPHADPFDRAVADLGVDAAGSLYVGDSLEHDVAGAQGAGLDVAWCPRDGETDPGEYRPEYVLASLADFGSVFGGQ</sequence>
<dbReference type="EMBL" id="FNHL01000002">
    <property type="protein sequence ID" value="SDM45942.1"/>
    <property type="molecule type" value="Genomic_DNA"/>
</dbReference>
<dbReference type="InterPro" id="IPR036412">
    <property type="entry name" value="HAD-like_sf"/>
</dbReference>
<keyword evidence="5" id="KW-0460">Magnesium</keyword>
<evidence type="ECO:0000256" key="3">
    <source>
        <dbReference type="ARBA" id="ARBA00022723"/>
    </source>
</evidence>
<dbReference type="OrthoDB" id="27736at2157"/>
<keyword evidence="4 6" id="KW-0378">Hydrolase</keyword>
<dbReference type="PANTHER" id="PTHR46470:SF2">
    <property type="entry name" value="GLYCERALDEHYDE 3-PHOSPHATE PHOSPHATASE"/>
    <property type="match status" value="1"/>
</dbReference>
<keyword evidence="3" id="KW-0479">Metal-binding</keyword>
<evidence type="ECO:0000313" key="7">
    <source>
        <dbReference type="Proteomes" id="UP000199451"/>
    </source>
</evidence>
<proteinExistence type="inferred from homology"/>
<evidence type="ECO:0000256" key="2">
    <source>
        <dbReference type="ARBA" id="ARBA00007958"/>
    </source>
</evidence>
<dbReference type="AlphaFoldDB" id="A0A1G9TE93"/>
<dbReference type="GO" id="GO:0046872">
    <property type="term" value="F:metal ion binding"/>
    <property type="evidence" value="ECO:0007669"/>
    <property type="project" value="UniProtKB-KW"/>
</dbReference>
<gene>
    <name evidence="6" type="ORF">SAMN04487949_1734</name>
</gene>
<dbReference type="GO" id="GO:0016791">
    <property type="term" value="F:phosphatase activity"/>
    <property type="evidence" value="ECO:0007669"/>
    <property type="project" value="TreeGrafter"/>
</dbReference>
<comment type="similarity">
    <text evidence="2">Belongs to the HAD-like hydrolase superfamily.</text>
</comment>
<dbReference type="NCBIfam" id="TIGR01549">
    <property type="entry name" value="HAD-SF-IA-v1"/>
    <property type="match status" value="1"/>
</dbReference>
<dbReference type="InterPro" id="IPR051400">
    <property type="entry name" value="HAD-like_hydrolase"/>
</dbReference>
<dbReference type="Proteomes" id="UP000199451">
    <property type="component" value="Unassembled WGS sequence"/>
</dbReference>
<keyword evidence="7" id="KW-1185">Reference proteome</keyword>
<dbReference type="GO" id="GO:0044281">
    <property type="term" value="P:small molecule metabolic process"/>
    <property type="evidence" value="ECO:0007669"/>
    <property type="project" value="UniProtKB-ARBA"/>
</dbReference>
<dbReference type="InterPro" id="IPR006439">
    <property type="entry name" value="HAD-SF_hydro_IA"/>
</dbReference>
<dbReference type="Gene3D" id="1.20.120.710">
    <property type="entry name" value="Haloacid dehalogenase hydrolase-like domain"/>
    <property type="match status" value="1"/>
</dbReference>
<protein>
    <submittedName>
        <fullName evidence="6">Putative hydrolase of the HAD superfamily</fullName>
    </submittedName>
</protein>
<dbReference type="SFLD" id="SFLDS00003">
    <property type="entry name" value="Haloacid_Dehalogenase"/>
    <property type="match status" value="1"/>
</dbReference>
<dbReference type="RefSeq" id="WP_089696588.1">
    <property type="nucleotide sequence ID" value="NZ_FNHL01000002.1"/>
</dbReference>
<evidence type="ECO:0000256" key="5">
    <source>
        <dbReference type="ARBA" id="ARBA00022842"/>
    </source>
</evidence>
<accession>A0A1G9TE93</accession>
<evidence type="ECO:0000313" key="6">
    <source>
        <dbReference type="EMBL" id="SDM45942.1"/>
    </source>
</evidence>
<comment type="cofactor">
    <cofactor evidence="1">
        <name>Mg(2+)</name>
        <dbReference type="ChEBI" id="CHEBI:18420"/>
    </cofactor>
</comment>
<evidence type="ECO:0000256" key="4">
    <source>
        <dbReference type="ARBA" id="ARBA00022801"/>
    </source>
</evidence>
<dbReference type="SUPFAM" id="SSF56784">
    <property type="entry name" value="HAD-like"/>
    <property type="match status" value="1"/>
</dbReference>
<dbReference type="NCBIfam" id="TIGR01509">
    <property type="entry name" value="HAD-SF-IA-v3"/>
    <property type="match status" value="1"/>
</dbReference>
<organism evidence="6 7">
    <name type="scientific">Halogranum gelatinilyticum</name>
    <dbReference type="NCBI Taxonomy" id="660521"/>
    <lineage>
        <taxon>Archaea</taxon>
        <taxon>Methanobacteriati</taxon>
        <taxon>Methanobacteriota</taxon>
        <taxon>Stenosarchaea group</taxon>
        <taxon>Halobacteria</taxon>
        <taxon>Halobacteriales</taxon>
        <taxon>Haloferacaceae</taxon>
    </lineage>
</organism>
<dbReference type="STRING" id="660521.SAMN04487949_1734"/>